<accession>K6X5R0</accession>
<sequence>MSTTTSKTTKTRNLAPKGKDVVKKSPVRGGRSRRARSESVVGEASPDTVSVGTVSADTASVDTALETTEIEVGDAGTPEATEAPASADEETPAKSAAATKTTGRRRPVIRAGRLAGLLRPRRVVAILAAVALLAGGGYAGWKLYENHAVEQAELQAVATAKEYAVTLTSIDSGSIDQNFTDVLGGATGEFKDMYSRSSSQLKQMLVDNKATSEGVVIDAGVKSATADRVVVMLFVDQSITNSASPEPRVDRSRVLMTMDKVDGRWLASKVDLP</sequence>
<dbReference type="PANTHER" id="PTHR37042">
    <property type="entry name" value="OUTER MEMBRANE PROTEIN RV1973"/>
    <property type="match status" value="1"/>
</dbReference>
<comment type="subcellular location">
    <subcellularLocation>
        <location evidence="1">Membrane</location>
    </subcellularLocation>
</comment>
<reference evidence="5 6" key="1">
    <citation type="submission" date="2012-08" db="EMBL/GenBank/DDBJ databases">
        <title>Whole genome shotgun sequence of Gordonia namibiensis NBRC 108229.</title>
        <authorList>
            <person name="Isaki-Nakamura S."/>
            <person name="Hosoyama A."/>
            <person name="Tsuchikane K."/>
            <person name="Katsumata H."/>
            <person name="Baba S."/>
            <person name="Yamazaki S."/>
            <person name="Fujita N."/>
        </authorList>
    </citation>
    <scope>NUCLEOTIDE SEQUENCE [LARGE SCALE GENOMIC DNA]</scope>
    <source>
        <strain evidence="5 6">NBRC 108229</strain>
    </source>
</reference>
<gene>
    <name evidence="5" type="ORF">GONAM_25_00740</name>
</gene>
<comment type="caution">
    <text evidence="5">The sequence shown here is derived from an EMBL/GenBank/DDBJ whole genome shotgun (WGS) entry which is preliminary data.</text>
</comment>
<dbReference type="EMBL" id="BAHE01000025">
    <property type="protein sequence ID" value="GAC01412.1"/>
    <property type="molecule type" value="Genomic_DNA"/>
</dbReference>
<evidence type="ECO:0008006" key="7">
    <source>
        <dbReference type="Google" id="ProtNLM"/>
    </source>
</evidence>
<name>K6X5R0_9ACTN</name>
<evidence type="ECO:0000313" key="6">
    <source>
        <dbReference type="Proteomes" id="UP000035058"/>
    </source>
</evidence>
<keyword evidence="6" id="KW-1185">Reference proteome</keyword>
<evidence type="ECO:0000256" key="4">
    <source>
        <dbReference type="SAM" id="Phobius"/>
    </source>
</evidence>
<evidence type="ECO:0000256" key="2">
    <source>
        <dbReference type="ARBA" id="ARBA00023136"/>
    </source>
</evidence>
<dbReference type="Proteomes" id="UP000035058">
    <property type="component" value="Unassembled WGS sequence"/>
</dbReference>
<dbReference type="PANTHER" id="PTHR37042:SF4">
    <property type="entry name" value="OUTER MEMBRANE PROTEIN RV1973"/>
    <property type="match status" value="1"/>
</dbReference>
<evidence type="ECO:0000256" key="3">
    <source>
        <dbReference type="SAM" id="MobiDB-lite"/>
    </source>
</evidence>
<feature type="transmembrane region" description="Helical" evidence="4">
    <location>
        <begin position="123"/>
        <end position="141"/>
    </location>
</feature>
<feature type="region of interest" description="Disordered" evidence="3">
    <location>
        <begin position="1"/>
        <end position="105"/>
    </location>
</feature>
<evidence type="ECO:0000256" key="1">
    <source>
        <dbReference type="ARBA" id="ARBA00004370"/>
    </source>
</evidence>
<evidence type="ECO:0000313" key="5">
    <source>
        <dbReference type="EMBL" id="GAC01412.1"/>
    </source>
</evidence>
<keyword evidence="4" id="KW-0812">Transmembrane</keyword>
<organism evidence="5 6">
    <name type="scientific">Gordonia namibiensis NBRC 108229</name>
    <dbReference type="NCBI Taxonomy" id="1208314"/>
    <lineage>
        <taxon>Bacteria</taxon>
        <taxon>Bacillati</taxon>
        <taxon>Actinomycetota</taxon>
        <taxon>Actinomycetes</taxon>
        <taxon>Mycobacteriales</taxon>
        <taxon>Gordoniaceae</taxon>
        <taxon>Gordonia</taxon>
    </lineage>
</organism>
<dbReference type="AlphaFoldDB" id="K6X5R0"/>
<dbReference type="GO" id="GO:0016020">
    <property type="term" value="C:membrane"/>
    <property type="evidence" value="ECO:0007669"/>
    <property type="project" value="UniProtKB-SubCell"/>
</dbReference>
<protein>
    <recommendedName>
        <fullName evidence="7">Mce associated membrane protein</fullName>
    </recommendedName>
</protein>
<feature type="compositionally biased region" description="Polar residues" evidence="3">
    <location>
        <begin position="47"/>
        <end position="61"/>
    </location>
</feature>
<proteinExistence type="predicted"/>
<dbReference type="RefSeq" id="WP_006867581.1">
    <property type="nucleotide sequence ID" value="NZ_BAHE01000025.1"/>
</dbReference>
<keyword evidence="2 4" id="KW-0472">Membrane</keyword>
<keyword evidence="4" id="KW-1133">Transmembrane helix</keyword>